<dbReference type="Proteomes" id="UP000583556">
    <property type="component" value="Unassembled WGS sequence"/>
</dbReference>
<dbReference type="PANTHER" id="PTHR33337">
    <property type="entry name" value="GFA DOMAIN-CONTAINING PROTEIN"/>
    <property type="match status" value="1"/>
</dbReference>
<dbReference type="Pfam" id="PF04828">
    <property type="entry name" value="GFA"/>
    <property type="match status" value="1"/>
</dbReference>
<evidence type="ECO:0000256" key="2">
    <source>
        <dbReference type="ARBA" id="ARBA00022723"/>
    </source>
</evidence>
<evidence type="ECO:0000313" key="7">
    <source>
        <dbReference type="Proteomes" id="UP000583556"/>
    </source>
</evidence>
<proteinExistence type="inferred from homology"/>
<dbReference type="SUPFAM" id="SSF51316">
    <property type="entry name" value="Mss4-like"/>
    <property type="match status" value="1"/>
</dbReference>
<evidence type="ECO:0000256" key="3">
    <source>
        <dbReference type="ARBA" id="ARBA00022833"/>
    </source>
</evidence>
<evidence type="ECO:0000256" key="4">
    <source>
        <dbReference type="ARBA" id="ARBA00023239"/>
    </source>
</evidence>
<evidence type="ECO:0000313" key="6">
    <source>
        <dbReference type="EMBL" id="NML94785.1"/>
    </source>
</evidence>
<feature type="domain" description="CENP-V/GFA" evidence="5">
    <location>
        <begin position="4"/>
        <end position="114"/>
    </location>
</feature>
<keyword evidence="7" id="KW-1185">Reference proteome</keyword>
<evidence type="ECO:0000256" key="1">
    <source>
        <dbReference type="ARBA" id="ARBA00005495"/>
    </source>
</evidence>
<dbReference type="PROSITE" id="PS51891">
    <property type="entry name" value="CENP_V_GFA"/>
    <property type="match status" value="1"/>
</dbReference>
<comment type="caution">
    <text evidence="6">The sequence shown here is derived from an EMBL/GenBank/DDBJ whole genome shotgun (WGS) entry which is preliminary data.</text>
</comment>
<gene>
    <name evidence="6" type="ORF">HHL27_14015</name>
</gene>
<protein>
    <submittedName>
        <fullName evidence="6">GFA family protein</fullName>
    </submittedName>
</protein>
<organism evidence="6 7">
    <name type="scientific">Novosphingobium olei</name>
    <dbReference type="NCBI Taxonomy" id="2728851"/>
    <lineage>
        <taxon>Bacteria</taxon>
        <taxon>Pseudomonadati</taxon>
        <taxon>Pseudomonadota</taxon>
        <taxon>Alphaproteobacteria</taxon>
        <taxon>Sphingomonadales</taxon>
        <taxon>Sphingomonadaceae</taxon>
        <taxon>Novosphingobium</taxon>
    </lineage>
</organism>
<keyword evidence="2" id="KW-0479">Metal-binding</keyword>
<dbReference type="Gene3D" id="3.90.1590.10">
    <property type="entry name" value="glutathione-dependent formaldehyde- activating enzyme (gfa)"/>
    <property type="match status" value="1"/>
</dbReference>
<dbReference type="PANTHER" id="PTHR33337:SF40">
    <property type="entry name" value="CENP-V_GFA DOMAIN-CONTAINING PROTEIN-RELATED"/>
    <property type="match status" value="1"/>
</dbReference>
<comment type="similarity">
    <text evidence="1">Belongs to the Gfa family.</text>
</comment>
<dbReference type="RefSeq" id="WP_169494070.1">
    <property type="nucleotide sequence ID" value="NZ_JABBGM010000006.1"/>
</dbReference>
<dbReference type="AlphaFoldDB" id="A0A7Y0BQK5"/>
<keyword evidence="3" id="KW-0862">Zinc</keyword>
<dbReference type="InterPro" id="IPR006913">
    <property type="entry name" value="CENP-V/GFA"/>
</dbReference>
<accession>A0A7Y0BQK5</accession>
<dbReference type="GO" id="GO:0046872">
    <property type="term" value="F:metal ion binding"/>
    <property type="evidence" value="ECO:0007669"/>
    <property type="project" value="UniProtKB-KW"/>
</dbReference>
<dbReference type="EMBL" id="JABBGM010000006">
    <property type="protein sequence ID" value="NML94785.1"/>
    <property type="molecule type" value="Genomic_DNA"/>
</dbReference>
<dbReference type="GO" id="GO:0016846">
    <property type="term" value="F:carbon-sulfur lyase activity"/>
    <property type="evidence" value="ECO:0007669"/>
    <property type="project" value="InterPro"/>
</dbReference>
<keyword evidence="4" id="KW-0456">Lyase</keyword>
<evidence type="ECO:0000259" key="5">
    <source>
        <dbReference type="PROSITE" id="PS51891"/>
    </source>
</evidence>
<dbReference type="InterPro" id="IPR011057">
    <property type="entry name" value="Mss4-like_sf"/>
</dbReference>
<name>A0A7Y0BQK5_9SPHN</name>
<reference evidence="6 7" key="1">
    <citation type="submission" date="2020-04" db="EMBL/GenBank/DDBJ databases">
        <title>Novosphingobium sp. TW-4 isolated from soil.</title>
        <authorList>
            <person name="Dahal R.H."/>
            <person name="Chaudhary D.K."/>
        </authorList>
    </citation>
    <scope>NUCLEOTIDE SEQUENCE [LARGE SCALE GENOMIC DNA]</scope>
    <source>
        <strain evidence="6 7">TW-4</strain>
    </source>
</reference>
<sequence>MGEHTGGCLCGAIRYTIAIDPPIQAVCHCKNCQKQAGSAYSMLVGVPESAIAITGEPKVYMDKGDSGASVTRQFCGTCGSPLFSLVESAPGLVFVKAGTLDDTTGFKPSAQFWTKSRQDWVDLGALPGFETVPG</sequence>